<dbReference type="InterPro" id="IPR000160">
    <property type="entry name" value="GGDEF_dom"/>
</dbReference>
<dbReference type="PANTHER" id="PTHR33121">
    <property type="entry name" value="CYCLIC DI-GMP PHOSPHODIESTERASE PDEF"/>
    <property type="match status" value="1"/>
</dbReference>
<dbReference type="Gene3D" id="3.20.20.450">
    <property type="entry name" value="EAL domain"/>
    <property type="match status" value="1"/>
</dbReference>
<dbReference type="Pfam" id="PF00563">
    <property type="entry name" value="EAL"/>
    <property type="match status" value="1"/>
</dbReference>
<dbReference type="InterPro" id="IPR011006">
    <property type="entry name" value="CheY-like_superfamily"/>
</dbReference>
<dbReference type="InterPro" id="IPR029787">
    <property type="entry name" value="Nucleotide_cyclase"/>
</dbReference>
<dbReference type="InterPro" id="IPR021800">
    <property type="entry name" value="DUF3369"/>
</dbReference>
<dbReference type="PANTHER" id="PTHR33121:SF70">
    <property type="entry name" value="SIGNALING PROTEIN YKOW"/>
    <property type="match status" value="1"/>
</dbReference>
<dbReference type="SMART" id="SM00052">
    <property type="entry name" value="EAL"/>
    <property type="match status" value="1"/>
</dbReference>
<dbReference type="Pfam" id="PF11849">
    <property type="entry name" value="DUF3369"/>
    <property type="match status" value="1"/>
</dbReference>
<comment type="caution">
    <text evidence="5">The sequence shown here is derived from an EMBL/GenBank/DDBJ whole genome shotgun (WGS) entry which is preliminary data.</text>
</comment>
<dbReference type="Pfam" id="PF00990">
    <property type="entry name" value="GGDEF"/>
    <property type="match status" value="1"/>
</dbReference>
<evidence type="ECO:0000259" key="4">
    <source>
        <dbReference type="PROSITE" id="PS50887"/>
    </source>
</evidence>
<evidence type="ECO:0000313" key="6">
    <source>
        <dbReference type="Proteomes" id="UP001589773"/>
    </source>
</evidence>
<dbReference type="InterPro" id="IPR001633">
    <property type="entry name" value="EAL_dom"/>
</dbReference>
<accession>A0ABV6FE50</accession>
<dbReference type="InterPro" id="IPR043128">
    <property type="entry name" value="Rev_trsase/Diguanyl_cyclase"/>
</dbReference>
<dbReference type="SUPFAM" id="SSF55073">
    <property type="entry name" value="Nucleotide cyclase"/>
    <property type="match status" value="1"/>
</dbReference>
<dbReference type="Gene3D" id="3.40.50.2300">
    <property type="match status" value="1"/>
</dbReference>
<dbReference type="SUPFAM" id="SSF52172">
    <property type="entry name" value="CheY-like"/>
    <property type="match status" value="1"/>
</dbReference>
<dbReference type="PROSITE" id="PS50110">
    <property type="entry name" value="RESPONSE_REGULATORY"/>
    <property type="match status" value="1"/>
</dbReference>
<evidence type="ECO:0000259" key="2">
    <source>
        <dbReference type="PROSITE" id="PS50110"/>
    </source>
</evidence>
<protein>
    <submittedName>
        <fullName evidence="5">EAL domain-containing protein</fullName>
    </submittedName>
</protein>
<dbReference type="CDD" id="cd01949">
    <property type="entry name" value="GGDEF"/>
    <property type="match status" value="1"/>
</dbReference>
<organism evidence="5 6">
    <name type="scientific">Massilia consociata</name>
    <dbReference type="NCBI Taxonomy" id="760117"/>
    <lineage>
        <taxon>Bacteria</taxon>
        <taxon>Pseudomonadati</taxon>
        <taxon>Pseudomonadota</taxon>
        <taxon>Betaproteobacteria</taxon>
        <taxon>Burkholderiales</taxon>
        <taxon>Oxalobacteraceae</taxon>
        <taxon>Telluria group</taxon>
        <taxon>Massilia</taxon>
    </lineage>
</organism>
<dbReference type="SMART" id="SM00267">
    <property type="entry name" value="GGDEF"/>
    <property type="match status" value="1"/>
</dbReference>
<gene>
    <name evidence="5" type="ORF">ACFFJK_07860</name>
</gene>
<feature type="domain" description="Response regulatory" evidence="2">
    <location>
        <begin position="48"/>
        <end position="172"/>
    </location>
</feature>
<evidence type="ECO:0000313" key="5">
    <source>
        <dbReference type="EMBL" id="MFC0251803.1"/>
    </source>
</evidence>
<dbReference type="NCBIfam" id="TIGR00254">
    <property type="entry name" value="GGDEF"/>
    <property type="match status" value="1"/>
</dbReference>
<dbReference type="SUPFAM" id="SSF141868">
    <property type="entry name" value="EAL domain-like"/>
    <property type="match status" value="1"/>
</dbReference>
<evidence type="ECO:0000259" key="3">
    <source>
        <dbReference type="PROSITE" id="PS50883"/>
    </source>
</evidence>
<dbReference type="PROSITE" id="PS50887">
    <property type="entry name" value="GGDEF"/>
    <property type="match status" value="1"/>
</dbReference>
<dbReference type="EMBL" id="JBHLWP010000009">
    <property type="protein sequence ID" value="MFC0251803.1"/>
    <property type="molecule type" value="Genomic_DNA"/>
</dbReference>
<proteinExistence type="predicted"/>
<name>A0ABV6FE50_9BURK</name>
<evidence type="ECO:0000256" key="1">
    <source>
        <dbReference type="PROSITE-ProRule" id="PRU00169"/>
    </source>
</evidence>
<sequence length="772" mass="83876">MPVSITPWSATTTAHDARDARDDLVFVDEADTPSPADCCAAGQLPSWRILVVDDDADVHSTTTFALDNVEMQGRRLEFLHAFSAREARLMLEREEGIAVVLLDVVMERPDAGLQLVRQIREELGMIEVRIILRTGQPGYAPELEAIRGYDINDYRTKSELTRTKLYTAVAAAVRSYQQLRALDASRAGLEHILSAGAQLMALHGVRDVAQGVLRQAASLLGQPPGGVLCVREGGHAGHEVLRVVAAEGQHHGLEGSGLGAQDATGAHGYAALAGIADRTLRERGSLAADGWLSLYFPGKAGRDFAACLPFARKLDDIERRLLDVFASVVAVGLDNVELVTHLNQAAFRDQLTGLPNRTRLVELLDATLAGPQRATATLALVDLDHFAETNDALGHHFGDLLLVAVGERLSSRLSPAGGAGLEIARIGGDIFCVLGDAATVQPAPIQALFREPFRIDGQDVQVSATLGLVRLCEHDGSGVDALKDADIALKRAKSRQRAGHFFFSRSMGVEIRERVRMMHALRSGFQRGELFLAYQPQVDLAANRAFGAEALLRWRTEDGRLVGPDRFIPIAEYSGLIVDIGEWVLRQALAELVRLRAAGYLDFTMSVNVSQVQFRHQHFVDMLRRALDDTGAPPEFVELEITESMAMEEPALLVEKLAQVKRTGVSIAIDDFGTGFSSLSHLQRLQVDRLKIDRAFVTEITGSARGSSIAEMVIQLGRNLGLSVIAEGVEDERQAHILRSLGCPLAQGFLFSRPLSPEALLGWLGKAQTEAA</sequence>
<dbReference type="PROSITE" id="PS50883">
    <property type="entry name" value="EAL"/>
    <property type="match status" value="1"/>
</dbReference>
<dbReference type="InterPro" id="IPR035919">
    <property type="entry name" value="EAL_sf"/>
</dbReference>
<keyword evidence="6" id="KW-1185">Reference proteome</keyword>
<dbReference type="CDD" id="cd01948">
    <property type="entry name" value="EAL"/>
    <property type="match status" value="1"/>
</dbReference>
<dbReference type="CDD" id="cd00156">
    <property type="entry name" value="REC"/>
    <property type="match status" value="1"/>
</dbReference>
<dbReference type="RefSeq" id="WP_379678635.1">
    <property type="nucleotide sequence ID" value="NZ_JBHLWP010000009.1"/>
</dbReference>
<dbReference type="InterPro" id="IPR001789">
    <property type="entry name" value="Sig_transdc_resp-reg_receiver"/>
</dbReference>
<feature type="modified residue" description="4-aspartylphosphate" evidence="1">
    <location>
        <position position="103"/>
    </location>
</feature>
<dbReference type="Proteomes" id="UP001589773">
    <property type="component" value="Unassembled WGS sequence"/>
</dbReference>
<reference evidence="5 6" key="1">
    <citation type="submission" date="2024-09" db="EMBL/GenBank/DDBJ databases">
        <authorList>
            <person name="Sun Q."/>
            <person name="Mori K."/>
        </authorList>
    </citation>
    <scope>NUCLEOTIDE SEQUENCE [LARGE SCALE GENOMIC DNA]</scope>
    <source>
        <strain evidence="5 6">CCM 7792</strain>
    </source>
</reference>
<feature type="domain" description="GGDEF" evidence="4">
    <location>
        <begin position="374"/>
        <end position="505"/>
    </location>
</feature>
<keyword evidence="1" id="KW-0597">Phosphoprotein</keyword>
<dbReference type="Gene3D" id="3.30.70.270">
    <property type="match status" value="1"/>
</dbReference>
<dbReference type="InterPro" id="IPR050706">
    <property type="entry name" value="Cyclic-di-GMP_PDE-like"/>
</dbReference>
<feature type="domain" description="EAL" evidence="3">
    <location>
        <begin position="514"/>
        <end position="768"/>
    </location>
</feature>